<dbReference type="Proteomes" id="UP000179807">
    <property type="component" value="Unassembled WGS sequence"/>
</dbReference>
<feature type="compositionally biased region" description="Polar residues" evidence="1">
    <location>
        <begin position="109"/>
        <end position="127"/>
    </location>
</feature>
<dbReference type="VEuPathDB" id="TrichDB:TRFO_13212"/>
<dbReference type="EMBL" id="MLAK01000112">
    <property type="protein sequence ID" value="OHT16370.1"/>
    <property type="molecule type" value="Genomic_DNA"/>
</dbReference>
<dbReference type="GeneID" id="94831809"/>
<feature type="compositionally biased region" description="Low complexity" evidence="1">
    <location>
        <begin position="128"/>
        <end position="169"/>
    </location>
</feature>
<keyword evidence="2" id="KW-0812">Transmembrane</keyword>
<keyword evidence="4" id="KW-1185">Reference proteome</keyword>
<dbReference type="InterPro" id="IPR009030">
    <property type="entry name" value="Growth_fac_rcpt_cys_sf"/>
</dbReference>
<gene>
    <name evidence="3" type="ORF">TRFO_13212</name>
</gene>
<sequence>MKQCSQLDEANQISGCDIYSTVNNAGSGQSTCKQCVLDKYLDNNACSTDCQTGYVKHDDGNLKQCSQLDEANQISGCDIYSSVSPDTKCLECMESFHPTDDFKKCIKTSDQTTQPTNDGQTNEFVSESMTSTTTTTMTSTTTTTMTSTTTTTMTSTTTSTMTSTITQTSNADELETNINSEDANIDGFMNESQTEFPISVPQNIYQNSNITFIQRTGKNSRVIFQDNGASNLYFRPESNDTNENPTITFSSQKSNTNNQETVVTGVMVQNQRTTNIIIESPNITLNLLADEEGEGERIANLATTNSNVSKYDINNTLLKNKQEIVIKTADPKIPVVVHELMLFNAPTFKSGSSTVSINTVKAQQGSTSTIENCKINKQVIAGLNTSLQLVGDVNISDASVEVLYNEDIDSTRPVFVGDLLSAPQEINFSKGNINEILLEDNTSNGNSVEQKEFKLIIAQNLSNCNDWKKVINFDNSPFSSVKCEKNVNGILELVVSSNKNRSMLSSGAIAGIVIACVVVVAVIVGVSVYVSRKRSLSLGIESTINDYDSIAI</sequence>
<evidence type="ECO:0000256" key="2">
    <source>
        <dbReference type="SAM" id="Phobius"/>
    </source>
</evidence>
<dbReference type="SUPFAM" id="SSF57184">
    <property type="entry name" value="Growth factor receptor domain"/>
    <property type="match status" value="1"/>
</dbReference>
<name>A0A1J4KYY8_9EUKA</name>
<comment type="caution">
    <text evidence="3">The sequence shown here is derived from an EMBL/GenBank/DDBJ whole genome shotgun (WGS) entry which is preliminary data.</text>
</comment>
<proteinExistence type="predicted"/>
<feature type="region of interest" description="Disordered" evidence="1">
    <location>
        <begin position="109"/>
        <end position="169"/>
    </location>
</feature>
<dbReference type="AlphaFoldDB" id="A0A1J4KYY8"/>
<evidence type="ECO:0000313" key="4">
    <source>
        <dbReference type="Proteomes" id="UP000179807"/>
    </source>
</evidence>
<organism evidence="3 4">
    <name type="scientific">Tritrichomonas foetus</name>
    <dbReference type="NCBI Taxonomy" id="1144522"/>
    <lineage>
        <taxon>Eukaryota</taxon>
        <taxon>Metamonada</taxon>
        <taxon>Parabasalia</taxon>
        <taxon>Tritrichomonadida</taxon>
        <taxon>Tritrichomonadidae</taxon>
        <taxon>Tritrichomonas</taxon>
    </lineage>
</organism>
<protein>
    <submittedName>
        <fullName evidence="3">Uncharacterized protein</fullName>
    </submittedName>
</protein>
<accession>A0A1J4KYY8</accession>
<keyword evidence="2" id="KW-1133">Transmembrane helix</keyword>
<evidence type="ECO:0000256" key="1">
    <source>
        <dbReference type="SAM" id="MobiDB-lite"/>
    </source>
</evidence>
<feature type="transmembrane region" description="Helical" evidence="2">
    <location>
        <begin position="508"/>
        <end position="530"/>
    </location>
</feature>
<dbReference type="RefSeq" id="XP_068369506.1">
    <property type="nucleotide sequence ID" value="XM_068497105.1"/>
</dbReference>
<keyword evidence="2" id="KW-0472">Membrane</keyword>
<evidence type="ECO:0000313" key="3">
    <source>
        <dbReference type="EMBL" id="OHT16370.1"/>
    </source>
</evidence>
<reference evidence="3" key="1">
    <citation type="submission" date="2016-10" db="EMBL/GenBank/DDBJ databases">
        <authorList>
            <person name="Benchimol M."/>
            <person name="Almeida L.G."/>
            <person name="Vasconcelos A.T."/>
            <person name="Perreira-Neves A."/>
            <person name="Rosa I.A."/>
            <person name="Tasca T."/>
            <person name="Bogo M.R."/>
            <person name="de Souza W."/>
        </authorList>
    </citation>
    <scope>NUCLEOTIDE SEQUENCE [LARGE SCALE GENOMIC DNA]</scope>
    <source>
        <strain evidence="3">K</strain>
    </source>
</reference>